<dbReference type="EMBL" id="RHIB01000001">
    <property type="protein sequence ID" value="RNA69540.1"/>
    <property type="molecule type" value="Genomic_DNA"/>
</dbReference>
<evidence type="ECO:0000313" key="3">
    <source>
        <dbReference type="Proteomes" id="UP000278746"/>
    </source>
</evidence>
<comment type="caution">
    <text evidence="2">The sequence shown here is derived from an EMBL/GenBank/DDBJ whole genome shotgun (WGS) entry which is preliminary data.</text>
</comment>
<feature type="transmembrane region" description="Helical" evidence="1">
    <location>
        <begin position="5"/>
        <end position="25"/>
    </location>
</feature>
<protein>
    <submittedName>
        <fullName evidence="2">Uncharacterized protein</fullName>
    </submittedName>
</protein>
<sequence>MAKFVVLFGSIIMLVSVIIGLYFDIGYSEGSYLYLFHMTFSLAFLIYAIYLIVKDKKSSKNSGGEFGK</sequence>
<dbReference type="AlphaFoldDB" id="A0A3M7TV67"/>
<keyword evidence="3" id="KW-1185">Reference proteome</keyword>
<gene>
    <name evidence="2" type="ORF">EBO34_06285</name>
</gene>
<keyword evidence="1" id="KW-0812">Transmembrane</keyword>
<feature type="transmembrane region" description="Helical" evidence="1">
    <location>
        <begin position="31"/>
        <end position="53"/>
    </location>
</feature>
<evidence type="ECO:0000256" key="1">
    <source>
        <dbReference type="SAM" id="Phobius"/>
    </source>
</evidence>
<dbReference type="Proteomes" id="UP000278746">
    <property type="component" value="Unassembled WGS sequence"/>
</dbReference>
<keyword evidence="1" id="KW-1133">Transmembrane helix</keyword>
<evidence type="ECO:0000313" key="2">
    <source>
        <dbReference type="EMBL" id="RNA69540.1"/>
    </source>
</evidence>
<keyword evidence="1" id="KW-0472">Membrane</keyword>
<accession>A0A3M7TV67</accession>
<reference evidence="2 3" key="1">
    <citation type="submission" date="2018-10" db="EMBL/GenBank/DDBJ databases">
        <title>Bacillus Keqinensis sp. nov., a moderately halophilic bacterium isolated from a saline-alkaline lake.</title>
        <authorList>
            <person name="Wang H."/>
        </authorList>
    </citation>
    <scope>NUCLEOTIDE SEQUENCE [LARGE SCALE GENOMIC DNA]</scope>
    <source>
        <strain evidence="2 3">KQ-3</strain>
    </source>
</reference>
<name>A0A3M7TV67_9BACI</name>
<organism evidence="2 3">
    <name type="scientific">Alteribacter keqinensis</name>
    <dbReference type="NCBI Taxonomy" id="2483800"/>
    <lineage>
        <taxon>Bacteria</taxon>
        <taxon>Bacillati</taxon>
        <taxon>Bacillota</taxon>
        <taxon>Bacilli</taxon>
        <taxon>Bacillales</taxon>
        <taxon>Bacillaceae</taxon>
        <taxon>Alteribacter</taxon>
    </lineage>
</organism>
<dbReference type="RefSeq" id="WP_122897059.1">
    <property type="nucleotide sequence ID" value="NZ_RHIB01000001.1"/>
</dbReference>
<proteinExistence type="predicted"/>